<dbReference type="CDD" id="cd13311">
    <property type="entry name" value="PH_Slm1"/>
    <property type="match status" value="1"/>
</dbReference>
<evidence type="ECO:0000259" key="4">
    <source>
        <dbReference type="PROSITE" id="PS50003"/>
    </source>
</evidence>
<feature type="region of interest" description="Disordered" evidence="3">
    <location>
        <begin position="1"/>
        <end position="115"/>
    </location>
</feature>
<feature type="region of interest" description="Disordered" evidence="3">
    <location>
        <begin position="702"/>
        <end position="723"/>
    </location>
</feature>
<dbReference type="InterPro" id="IPR046868">
    <property type="entry name" value="BAR_4"/>
</dbReference>
<organism evidence="5 6">
    <name type="scientific">Passalora fulva</name>
    <name type="common">Tomato leaf mold</name>
    <name type="synonym">Cladosporium fulvum</name>
    <dbReference type="NCBI Taxonomy" id="5499"/>
    <lineage>
        <taxon>Eukaryota</taxon>
        <taxon>Fungi</taxon>
        <taxon>Dikarya</taxon>
        <taxon>Ascomycota</taxon>
        <taxon>Pezizomycotina</taxon>
        <taxon>Dothideomycetes</taxon>
        <taxon>Dothideomycetidae</taxon>
        <taxon>Mycosphaerellales</taxon>
        <taxon>Mycosphaerellaceae</taxon>
        <taxon>Fulvia</taxon>
    </lineage>
</organism>
<feature type="compositionally biased region" description="Polar residues" evidence="3">
    <location>
        <begin position="638"/>
        <end position="648"/>
    </location>
</feature>
<dbReference type="PROSITE" id="PS50003">
    <property type="entry name" value="PH_DOMAIN"/>
    <property type="match status" value="1"/>
</dbReference>
<dbReference type="InterPro" id="IPR001849">
    <property type="entry name" value="PH_domain"/>
</dbReference>
<dbReference type="Pfam" id="PF20399">
    <property type="entry name" value="PH_20"/>
    <property type="match status" value="1"/>
</dbReference>
<proteinExistence type="predicted"/>
<dbReference type="InterPro" id="IPR043453">
    <property type="entry name" value="Slm1_PH"/>
</dbReference>
<feature type="compositionally biased region" description="Polar residues" evidence="3">
    <location>
        <begin position="23"/>
        <end position="45"/>
    </location>
</feature>
<reference evidence="5" key="1">
    <citation type="submission" date="2021-12" db="EMBL/GenBank/DDBJ databases">
        <authorList>
            <person name="Zaccaron A."/>
            <person name="Stergiopoulos I."/>
        </authorList>
    </citation>
    <scope>NUCLEOTIDE SEQUENCE</scope>
    <source>
        <strain evidence="5">Race5_Kim</strain>
    </source>
</reference>
<keyword evidence="2" id="KW-0175">Coiled coil</keyword>
<name>A0A9Q8PJ19_PASFU</name>
<keyword evidence="1" id="KW-0597">Phosphoprotein</keyword>
<dbReference type="GeneID" id="71992531"/>
<gene>
    <name evidence="5" type="ORF">CLAFUR5_12653</name>
</gene>
<feature type="compositionally biased region" description="Low complexity" evidence="3">
    <location>
        <begin position="702"/>
        <end position="715"/>
    </location>
</feature>
<dbReference type="Proteomes" id="UP000756132">
    <property type="component" value="Chromosome 11"/>
</dbReference>
<dbReference type="SUPFAM" id="SSF50729">
    <property type="entry name" value="PH domain-like"/>
    <property type="match status" value="1"/>
</dbReference>
<evidence type="ECO:0000256" key="1">
    <source>
        <dbReference type="ARBA" id="ARBA00022553"/>
    </source>
</evidence>
<feature type="compositionally biased region" description="Low complexity" evidence="3">
    <location>
        <begin position="674"/>
        <end position="688"/>
    </location>
</feature>
<reference evidence="5" key="2">
    <citation type="journal article" date="2022" name="Microb. Genom.">
        <title>A chromosome-scale genome assembly of the tomato pathogen Cladosporium fulvum reveals a compartmentalized genome architecture and the presence of a dispensable chromosome.</title>
        <authorList>
            <person name="Zaccaron A.Z."/>
            <person name="Chen L.H."/>
            <person name="Samaras A."/>
            <person name="Stergiopoulos I."/>
        </authorList>
    </citation>
    <scope>NUCLEOTIDE SEQUENCE</scope>
    <source>
        <strain evidence="5">Race5_Kim</strain>
    </source>
</reference>
<dbReference type="InterPro" id="IPR046869">
    <property type="entry name" value="SLM1/RGC1-like_PH"/>
</dbReference>
<dbReference type="RefSeq" id="XP_047767734.1">
    <property type="nucleotide sequence ID" value="XM_047911801.1"/>
</dbReference>
<dbReference type="OrthoDB" id="5598057at2759"/>
<evidence type="ECO:0000256" key="2">
    <source>
        <dbReference type="SAM" id="Coils"/>
    </source>
</evidence>
<feature type="compositionally biased region" description="Low complexity" evidence="3">
    <location>
        <begin position="71"/>
        <end position="82"/>
    </location>
</feature>
<dbReference type="PANTHER" id="PTHR31941">
    <property type="entry name" value="CYTOSKELETAL SIGNALING PROTEIN SLM1"/>
    <property type="match status" value="1"/>
</dbReference>
<dbReference type="PANTHER" id="PTHR31941:SF16">
    <property type="entry name" value="PHOSPHATIDYLINOSITOL 4,5-BISPHOSPHATE-BINDING PROTEIN SLM1-RELATED"/>
    <property type="match status" value="1"/>
</dbReference>
<dbReference type="InterPro" id="IPR011993">
    <property type="entry name" value="PH-like_dom_sf"/>
</dbReference>
<dbReference type="EMBL" id="CP090173">
    <property type="protein sequence ID" value="UJO23368.1"/>
    <property type="molecule type" value="Genomic_DNA"/>
</dbReference>
<evidence type="ECO:0000256" key="3">
    <source>
        <dbReference type="SAM" id="MobiDB-lite"/>
    </source>
</evidence>
<dbReference type="Pfam" id="PF20400">
    <property type="entry name" value="BAR_4"/>
    <property type="match status" value="1"/>
</dbReference>
<keyword evidence="6" id="KW-1185">Reference proteome</keyword>
<feature type="domain" description="PH" evidence="4">
    <location>
        <begin position="409"/>
        <end position="514"/>
    </location>
</feature>
<evidence type="ECO:0000313" key="6">
    <source>
        <dbReference type="Proteomes" id="UP000756132"/>
    </source>
</evidence>
<dbReference type="KEGG" id="ffu:CLAFUR5_12653"/>
<dbReference type="SMART" id="SM00233">
    <property type="entry name" value="PH"/>
    <property type="match status" value="1"/>
</dbReference>
<accession>A0A9Q8PJ19</accession>
<protein>
    <submittedName>
        <fullName evidence="5">Phosphatidylinositol 4,5-bisphosphate-binding protein SLM1</fullName>
    </submittedName>
</protein>
<evidence type="ECO:0000313" key="5">
    <source>
        <dbReference type="EMBL" id="UJO23368.1"/>
    </source>
</evidence>
<sequence length="920" mass="99195">MATGYGSVPPLNDAHAGRGYGGTQQADFAQGNPTQSSPLGQSAMQNHGLHNEHYDESNPASSVAGDGSLNRSASRASQSTTAIGAGGVSRNNTLKKKSSVRRTSSLKRSGSKRSLRAGSIKAYGDGLADNENFNSPFFTPVPTTGTPTEILANRFQAWRQLLKSLITYFREIHTSYETRAKALHKVSITIANISYPAVFMSQHGLGEATRILDDYHRRSVSEANKSREIENDVIGALSGLRSDLAQKIKEIKSLSGDFKNSVSKEQDLTRREVEKLQEALQHADHEDAMGKNDPYIVRLGVDRAIEKQIDEENYLHRAYLNLESSGRELESIVVGEIQKAYNALAGILKREGDDAYSAVEGLRTGPIAMPKDQEWNSFVRHDPHFVDPELPLRRIEDIDYPGKNAPAAAEIRSGMLERKSKYLKSYTPGWYVLSPTHLHEFKSADKIYSQPPVMSLYLLDQKLGSRSEPGSSSHKFMLKGKQSGGMHKGHNWVFRAESYDTMMAWFEDIRILTEKTGEERAVFVRKHARSVSGTSDRGTVSSDGMDEDEADQVPYSADAASLAEQNPVQQRPTRPQSGGRFPSDLMLRKTGTMSSTADGNDDSDDDDDAAAIAAAGVIGGSAVHDYGDKDPYHMPGVRSTSNYTDNTAGTGGGSYIEDVPAAYQQEYPQPPLPQQTVPAQQPTQQTAPVQTQTYALPTNAQQPVNQQQPFPVNEPADSTAANPSLAQPVRYNSAYGDWMVPAAAGVAGAGAGALGVETYSRHQKDATVPEILEKFPEFDGSQDGSQDAVAGSAAVPSYASDINPGLLPKEELSVSATPLPPAPIEQAVPSPIVPLGSIAAIAGTPPADISSPIKDLADESAPITANLEPVGSVAELPLGGNERKGAHETGQFFPRVIRHDTNLSISKLHVPGEWSKGPSA</sequence>
<feature type="region of interest" description="Disordered" evidence="3">
    <location>
        <begin position="529"/>
        <end position="607"/>
    </location>
</feature>
<dbReference type="AlphaFoldDB" id="A0A9Q8PJ19"/>
<dbReference type="Gene3D" id="2.30.29.30">
    <property type="entry name" value="Pleckstrin-homology domain (PH domain)/Phosphotyrosine-binding domain (PTB)"/>
    <property type="match status" value="1"/>
</dbReference>
<feature type="compositionally biased region" description="Polar residues" evidence="3">
    <location>
        <begin position="531"/>
        <end position="542"/>
    </location>
</feature>
<feature type="region of interest" description="Disordered" evidence="3">
    <location>
        <begin position="629"/>
        <end position="688"/>
    </location>
</feature>
<feature type="coiled-coil region" evidence="2">
    <location>
        <begin position="259"/>
        <end position="286"/>
    </location>
</feature>
<feature type="compositionally biased region" description="Polar residues" evidence="3">
    <location>
        <begin position="563"/>
        <end position="576"/>
    </location>
</feature>